<feature type="transmembrane region" description="Helical" evidence="8">
    <location>
        <begin position="198"/>
        <end position="216"/>
    </location>
</feature>
<evidence type="ECO:0000256" key="1">
    <source>
        <dbReference type="ARBA" id="ARBA00004651"/>
    </source>
</evidence>
<dbReference type="PANTHER" id="PTHR23517">
    <property type="entry name" value="RESISTANCE PROTEIN MDTM, PUTATIVE-RELATED-RELATED"/>
    <property type="match status" value="1"/>
</dbReference>
<dbReference type="Proteomes" id="UP000610303">
    <property type="component" value="Unassembled WGS sequence"/>
</dbReference>
<evidence type="ECO:0000256" key="3">
    <source>
        <dbReference type="ARBA" id="ARBA00022475"/>
    </source>
</evidence>
<evidence type="ECO:0000256" key="8">
    <source>
        <dbReference type="SAM" id="Phobius"/>
    </source>
</evidence>
<feature type="transmembrane region" description="Helical" evidence="8">
    <location>
        <begin position="100"/>
        <end position="121"/>
    </location>
</feature>
<dbReference type="RefSeq" id="WP_189085296.1">
    <property type="nucleotide sequence ID" value="NZ_BMRJ01000002.1"/>
</dbReference>
<keyword evidence="2" id="KW-0813">Transport</keyword>
<dbReference type="InterPro" id="IPR011701">
    <property type="entry name" value="MFS"/>
</dbReference>
<protein>
    <recommendedName>
        <fullName evidence="9">Major facilitator superfamily (MFS) profile domain-containing protein</fullName>
    </recommendedName>
</protein>
<dbReference type="AlphaFoldDB" id="A0A918CK04"/>
<feature type="transmembrane region" description="Helical" evidence="8">
    <location>
        <begin position="160"/>
        <end position="177"/>
    </location>
</feature>
<accession>A0A918CK04</accession>
<dbReference type="InterPro" id="IPR050171">
    <property type="entry name" value="MFS_Transporters"/>
</dbReference>
<organism evidence="10 11">
    <name type="scientific">Agromyces mediolanus</name>
    <name type="common">Corynebacterium mediolanum</name>
    <dbReference type="NCBI Taxonomy" id="41986"/>
    <lineage>
        <taxon>Bacteria</taxon>
        <taxon>Bacillati</taxon>
        <taxon>Actinomycetota</taxon>
        <taxon>Actinomycetes</taxon>
        <taxon>Micrococcales</taxon>
        <taxon>Microbacteriaceae</taxon>
        <taxon>Agromyces</taxon>
    </lineage>
</organism>
<evidence type="ECO:0000256" key="4">
    <source>
        <dbReference type="ARBA" id="ARBA00022692"/>
    </source>
</evidence>
<keyword evidence="5 8" id="KW-1133">Transmembrane helix</keyword>
<sequence>MRRVEIAVTAAATVSLTGVQGVAPALPALQAELGITDAEISLVTIAYVLAAALIAFPVSAFGDRFGERPVIAAALAVFGLCGPAVFLVDSLVPFVALRFVQGAAFGVVLSLSIAAVSHSADAVELARSQRTRLVAMAAGEVVFPIVSGAVLVFASWQWVFALQAAALPIAVLCWWALPAGRPSPVAVTGRNDAPRGGFAGAALGALGTPFGAAVQVPGFVRFFVKFTILSYVPLLAVDAFGMTPLQIAFMIGGSAFVAASVAIFVPWLLRRSSVGGLTLLALVLAALPIALLPATGFVGAAGPALLAALVVASGLGDGLLGVLNNVSASLAAPPGARSAFLGATGSIRNLGKLVAPALLGALTVIMPIGGAIAVVGALGLASTLSVPAISRGVRDAASTAPRPATPPGERRRSRPPGRSPRGDDPHDGV</sequence>
<evidence type="ECO:0000256" key="5">
    <source>
        <dbReference type="ARBA" id="ARBA00022989"/>
    </source>
</evidence>
<dbReference type="EMBL" id="BMRJ01000002">
    <property type="protein sequence ID" value="GGR27076.1"/>
    <property type="molecule type" value="Genomic_DNA"/>
</dbReference>
<evidence type="ECO:0000259" key="9">
    <source>
        <dbReference type="PROSITE" id="PS50850"/>
    </source>
</evidence>
<feature type="transmembrane region" description="Helical" evidence="8">
    <location>
        <begin position="357"/>
        <end position="381"/>
    </location>
</feature>
<comment type="subcellular location">
    <subcellularLocation>
        <location evidence="1">Cell membrane</location>
        <topology evidence="1">Multi-pass membrane protein</topology>
    </subcellularLocation>
</comment>
<feature type="transmembrane region" description="Helical" evidence="8">
    <location>
        <begin position="40"/>
        <end position="58"/>
    </location>
</feature>
<dbReference type="PROSITE" id="PS50850">
    <property type="entry name" value="MFS"/>
    <property type="match status" value="1"/>
</dbReference>
<feature type="compositionally biased region" description="Basic and acidic residues" evidence="7">
    <location>
        <begin position="420"/>
        <end position="429"/>
    </location>
</feature>
<feature type="domain" description="Major facilitator superfamily (MFS) profile" evidence="9">
    <location>
        <begin position="1"/>
        <end position="394"/>
    </location>
</feature>
<dbReference type="InterPro" id="IPR020846">
    <property type="entry name" value="MFS_dom"/>
</dbReference>
<feature type="transmembrane region" description="Helical" evidence="8">
    <location>
        <begin position="133"/>
        <end position="154"/>
    </location>
</feature>
<keyword evidence="11" id="KW-1185">Reference proteome</keyword>
<keyword evidence="3" id="KW-1003">Cell membrane</keyword>
<dbReference type="Pfam" id="PF07690">
    <property type="entry name" value="MFS_1"/>
    <property type="match status" value="1"/>
</dbReference>
<keyword evidence="4 8" id="KW-0812">Transmembrane</keyword>
<dbReference type="SUPFAM" id="SSF103473">
    <property type="entry name" value="MFS general substrate transporter"/>
    <property type="match status" value="1"/>
</dbReference>
<feature type="transmembrane region" description="Helical" evidence="8">
    <location>
        <begin position="247"/>
        <end position="268"/>
    </location>
</feature>
<reference evidence="10" key="2">
    <citation type="submission" date="2020-09" db="EMBL/GenBank/DDBJ databases">
        <authorList>
            <person name="Sun Q."/>
            <person name="Ohkuma M."/>
        </authorList>
    </citation>
    <scope>NUCLEOTIDE SEQUENCE</scope>
    <source>
        <strain evidence="10">JCM 3346</strain>
    </source>
</reference>
<keyword evidence="6 8" id="KW-0472">Membrane</keyword>
<dbReference type="GO" id="GO:0022857">
    <property type="term" value="F:transmembrane transporter activity"/>
    <property type="evidence" value="ECO:0007669"/>
    <property type="project" value="InterPro"/>
</dbReference>
<evidence type="ECO:0000313" key="10">
    <source>
        <dbReference type="EMBL" id="GGR27076.1"/>
    </source>
</evidence>
<dbReference type="InterPro" id="IPR036259">
    <property type="entry name" value="MFS_trans_sf"/>
</dbReference>
<feature type="transmembrane region" description="Helical" evidence="8">
    <location>
        <begin position="274"/>
        <end position="292"/>
    </location>
</feature>
<evidence type="ECO:0000256" key="2">
    <source>
        <dbReference type="ARBA" id="ARBA00022448"/>
    </source>
</evidence>
<name>A0A918CK04_AGRME</name>
<dbReference type="Gene3D" id="1.20.1250.20">
    <property type="entry name" value="MFS general substrate transporter like domains"/>
    <property type="match status" value="1"/>
</dbReference>
<feature type="region of interest" description="Disordered" evidence="7">
    <location>
        <begin position="393"/>
        <end position="429"/>
    </location>
</feature>
<evidence type="ECO:0000256" key="6">
    <source>
        <dbReference type="ARBA" id="ARBA00023136"/>
    </source>
</evidence>
<proteinExistence type="predicted"/>
<reference evidence="10" key="1">
    <citation type="journal article" date="2014" name="Int. J. Syst. Evol. Microbiol.">
        <title>Complete genome sequence of Corynebacterium casei LMG S-19264T (=DSM 44701T), isolated from a smear-ripened cheese.</title>
        <authorList>
            <consortium name="US DOE Joint Genome Institute (JGI-PGF)"/>
            <person name="Walter F."/>
            <person name="Albersmeier A."/>
            <person name="Kalinowski J."/>
            <person name="Ruckert C."/>
        </authorList>
    </citation>
    <scope>NUCLEOTIDE SEQUENCE</scope>
    <source>
        <strain evidence="10">JCM 3346</strain>
    </source>
</reference>
<dbReference type="GO" id="GO:0005886">
    <property type="term" value="C:plasma membrane"/>
    <property type="evidence" value="ECO:0007669"/>
    <property type="project" value="UniProtKB-SubCell"/>
</dbReference>
<dbReference type="PANTHER" id="PTHR23517:SF13">
    <property type="entry name" value="MAJOR FACILITATOR SUPERFAMILY MFS_1"/>
    <property type="match status" value="1"/>
</dbReference>
<feature type="transmembrane region" description="Helical" evidence="8">
    <location>
        <begin position="70"/>
        <end position="88"/>
    </location>
</feature>
<comment type="caution">
    <text evidence="10">The sequence shown here is derived from an EMBL/GenBank/DDBJ whole genome shotgun (WGS) entry which is preliminary data.</text>
</comment>
<gene>
    <name evidence="10" type="ORF">GCM10010196_20760</name>
</gene>
<evidence type="ECO:0000313" key="11">
    <source>
        <dbReference type="Proteomes" id="UP000610303"/>
    </source>
</evidence>
<evidence type="ECO:0000256" key="7">
    <source>
        <dbReference type="SAM" id="MobiDB-lite"/>
    </source>
</evidence>